<evidence type="ECO:0000259" key="7">
    <source>
        <dbReference type="SMART" id="SM00856"/>
    </source>
</evidence>
<comment type="similarity">
    <text evidence="5">Belongs to the PMEI family.</text>
</comment>
<dbReference type="FunFam" id="1.20.140.40:FF:000006">
    <property type="entry name" value="Pectinesterase inhibitor 3"/>
    <property type="match status" value="1"/>
</dbReference>
<dbReference type="GO" id="GO:0004857">
    <property type="term" value="F:enzyme inhibitor activity"/>
    <property type="evidence" value="ECO:0007669"/>
    <property type="project" value="InterPro"/>
</dbReference>
<dbReference type="InterPro" id="IPR051955">
    <property type="entry name" value="PME_Inhibitor"/>
</dbReference>
<evidence type="ECO:0000256" key="6">
    <source>
        <dbReference type="SAM" id="SignalP"/>
    </source>
</evidence>
<dbReference type="PANTHER" id="PTHR31080:SF161">
    <property type="entry name" value="OS10G0508700 PROTEIN"/>
    <property type="match status" value="1"/>
</dbReference>
<feature type="chain" id="PRO_5043586348" description="Pectinesterase inhibitor domain-containing protein" evidence="6">
    <location>
        <begin position="22"/>
        <end position="198"/>
    </location>
</feature>
<accession>A0AAV9CCV2</accession>
<organism evidence="8 9">
    <name type="scientific">Acorus calamus</name>
    <name type="common">Sweet flag</name>
    <dbReference type="NCBI Taxonomy" id="4465"/>
    <lineage>
        <taxon>Eukaryota</taxon>
        <taxon>Viridiplantae</taxon>
        <taxon>Streptophyta</taxon>
        <taxon>Embryophyta</taxon>
        <taxon>Tracheophyta</taxon>
        <taxon>Spermatophyta</taxon>
        <taxon>Magnoliopsida</taxon>
        <taxon>Liliopsida</taxon>
        <taxon>Acoraceae</taxon>
        <taxon>Acorus</taxon>
    </lineage>
</organism>
<sequence length="198" mass="20940">MEVQTVFAALLLVLLSGTAAARPGPLLAPKEATMNFIKASCSSTEYPNLCFQSLSVYANKIQTNPVQLAHTALSISLNSTAKASALISMLSRRPMRPREAAAMKDCVETFGDAVEELRGSLAEMGRLRGADFGFRLSNIQTWVSAAITDQSTCMDGFDEGGAAANGAVKEEVRVEVVRVSQLTSNALGLINSLASSPP</sequence>
<keyword evidence="3 6" id="KW-0732">Signal</keyword>
<dbReference type="GO" id="GO:0005576">
    <property type="term" value="C:extracellular region"/>
    <property type="evidence" value="ECO:0007669"/>
    <property type="project" value="UniProtKB-SubCell"/>
</dbReference>
<evidence type="ECO:0000256" key="3">
    <source>
        <dbReference type="ARBA" id="ARBA00022729"/>
    </source>
</evidence>
<dbReference type="SUPFAM" id="SSF101148">
    <property type="entry name" value="Plant invertase/pectin methylesterase inhibitor"/>
    <property type="match status" value="1"/>
</dbReference>
<dbReference type="InterPro" id="IPR035513">
    <property type="entry name" value="Invertase/methylesterase_inhib"/>
</dbReference>
<feature type="signal peptide" evidence="6">
    <location>
        <begin position="1"/>
        <end position="21"/>
    </location>
</feature>
<dbReference type="SMART" id="SM00856">
    <property type="entry name" value="PMEI"/>
    <property type="match status" value="1"/>
</dbReference>
<proteinExistence type="inferred from homology"/>
<dbReference type="Proteomes" id="UP001180020">
    <property type="component" value="Unassembled WGS sequence"/>
</dbReference>
<keyword evidence="9" id="KW-1185">Reference proteome</keyword>
<dbReference type="CDD" id="cd15798">
    <property type="entry name" value="PMEI-like_3"/>
    <property type="match status" value="1"/>
</dbReference>
<reference evidence="8" key="2">
    <citation type="submission" date="2023-06" db="EMBL/GenBank/DDBJ databases">
        <authorList>
            <person name="Ma L."/>
            <person name="Liu K.-W."/>
            <person name="Li Z."/>
            <person name="Hsiao Y.-Y."/>
            <person name="Qi Y."/>
            <person name="Fu T."/>
            <person name="Tang G."/>
            <person name="Zhang D."/>
            <person name="Sun W.-H."/>
            <person name="Liu D.-K."/>
            <person name="Li Y."/>
            <person name="Chen G.-Z."/>
            <person name="Liu X.-D."/>
            <person name="Liao X.-Y."/>
            <person name="Jiang Y.-T."/>
            <person name="Yu X."/>
            <person name="Hao Y."/>
            <person name="Huang J."/>
            <person name="Zhao X.-W."/>
            <person name="Ke S."/>
            <person name="Chen Y.-Y."/>
            <person name="Wu W.-L."/>
            <person name="Hsu J.-L."/>
            <person name="Lin Y.-F."/>
            <person name="Huang M.-D."/>
            <person name="Li C.-Y."/>
            <person name="Huang L."/>
            <person name="Wang Z.-W."/>
            <person name="Zhao X."/>
            <person name="Zhong W.-Y."/>
            <person name="Peng D.-H."/>
            <person name="Ahmad S."/>
            <person name="Lan S."/>
            <person name="Zhang J.-S."/>
            <person name="Tsai W.-C."/>
            <person name="Van De Peer Y."/>
            <person name="Liu Z.-J."/>
        </authorList>
    </citation>
    <scope>NUCLEOTIDE SEQUENCE</scope>
    <source>
        <strain evidence="8">CP</strain>
        <tissue evidence="8">Leaves</tissue>
    </source>
</reference>
<reference evidence="8" key="1">
    <citation type="journal article" date="2023" name="Nat. Commun.">
        <title>Diploid and tetraploid genomes of Acorus and the evolution of monocots.</title>
        <authorList>
            <person name="Ma L."/>
            <person name="Liu K.W."/>
            <person name="Li Z."/>
            <person name="Hsiao Y.Y."/>
            <person name="Qi Y."/>
            <person name="Fu T."/>
            <person name="Tang G.D."/>
            <person name="Zhang D."/>
            <person name="Sun W.H."/>
            <person name="Liu D.K."/>
            <person name="Li Y."/>
            <person name="Chen G.Z."/>
            <person name="Liu X.D."/>
            <person name="Liao X.Y."/>
            <person name="Jiang Y.T."/>
            <person name="Yu X."/>
            <person name="Hao Y."/>
            <person name="Huang J."/>
            <person name="Zhao X.W."/>
            <person name="Ke S."/>
            <person name="Chen Y.Y."/>
            <person name="Wu W.L."/>
            <person name="Hsu J.L."/>
            <person name="Lin Y.F."/>
            <person name="Huang M.D."/>
            <person name="Li C.Y."/>
            <person name="Huang L."/>
            <person name="Wang Z.W."/>
            <person name="Zhao X."/>
            <person name="Zhong W.Y."/>
            <person name="Peng D.H."/>
            <person name="Ahmad S."/>
            <person name="Lan S."/>
            <person name="Zhang J.S."/>
            <person name="Tsai W.C."/>
            <person name="Van de Peer Y."/>
            <person name="Liu Z.J."/>
        </authorList>
    </citation>
    <scope>NUCLEOTIDE SEQUENCE</scope>
    <source>
        <strain evidence="8">CP</strain>
    </source>
</reference>
<dbReference type="AlphaFoldDB" id="A0AAV9CCV2"/>
<evidence type="ECO:0000256" key="1">
    <source>
        <dbReference type="ARBA" id="ARBA00004239"/>
    </source>
</evidence>
<dbReference type="Gene3D" id="1.20.140.40">
    <property type="entry name" value="Invertase/pectin methylesterase inhibitor family protein"/>
    <property type="match status" value="1"/>
</dbReference>
<evidence type="ECO:0000256" key="4">
    <source>
        <dbReference type="ARBA" id="ARBA00023157"/>
    </source>
</evidence>
<evidence type="ECO:0000256" key="5">
    <source>
        <dbReference type="ARBA" id="ARBA00038471"/>
    </source>
</evidence>
<dbReference type="InterPro" id="IPR006501">
    <property type="entry name" value="Pectinesterase_inhib_dom"/>
</dbReference>
<comment type="caution">
    <text evidence="8">The sequence shown here is derived from an EMBL/GenBank/DDBJ whole genome shotgun (WGS) entry which is preliminary data.</text>
</comment>
<dbReference type="PANTHER" id="PTHR31080">
    <property type="entry name" value="PECTINESTERASE INHIBITOR-LIKE"/>
    <property type="match status" value="1"/>
</dbReference>
<name>A0AAV9CCV2_ACOCL</name>
<keyword evidence="4" id="KW-1015">Disulfide bond</keyword>
<feature type="domain" description="Pectinesterase inhibitor" evidence="7">
    <location>
        <begin position="32"/>
        <end position="189"/>
    </location>
</feature>
<protein>
    <recommendedName>
        <fullName evidence="7">Pectinesterase inhibitor domain-containing protein</fullName>
    </recommendedName>
</protein>
<dbReference type="Pfam" id="PF04043">
    <property type="entry name" value="PMEI"/>
    <property type="match status" value="1"/>
</dbReference>
<comment type="subcellular location">
    <subcellularLocation>
        <location evidence="1">Secreted</location>
        <location evidence="1">Extracellular space</location>
    </subcellularLocation>
</comment>
<evidence type="ECO:0000313" key="8">
    <source>
        <dbReference type="EMBL" id="KAK1286607.1"/>
    </source>
</evidence>
<evidence type="ECO:0000256" key="2">
    <source>
        <dbReference type="ARBA" id="ARBA00022525"/>
    </source>
</evidence>
<evidence type="ECO:0000313" key="9">
    <source>
        <dbReference type="Proteomes" id="UP001180020"/>
    </source>
</evidence>
<dbReference type="EMBL" id="JAUJYO010000020">
    <property type="protein sequence ID" value="KAK1286607.1"/>
    <property type="molecule type" value="Genomic_DNA"/>
</dbReference>
<dbReference type="NCBIfam" id="TIGR01614">
    <property type="entry name" value="PME_inhib"/>
    <property type="match status" value="1"/>
</dbReference>
<keyword evidence="2" id="KW-0964">Secreted</keyword>
<gene>
    <name evidence="8" type="ORF">QJS10_CPB20g01492</name>
</gene>